<feature type="region of interest" description="Disordered" evidence="1">
    <location>
        <begin position="19"/>
        <end position="41"/>
    </location>
</feature>
<name>F8QKJ8_SERL3</name>
<evidence type="ECO:0000256" key="1">
    <source>
        <dbReference type="SAM" id="MobiDB-lite"/>
    </source>
</evidence>
<accession>F8QKJ8</accession>
<sequence>EFHRALNNRDLHVAVPVNAATNPQPAHSDTETEYYEDSSAASSPISELEGLVLAVDDLAFEISQLRQYVALTRVRISSCSNLLLGIRSSIQRIVQVQFDTPRAPIDRSLRTENSRTPSSERQ</sequence>
<dbReference type="AlphaFoldDB" id="F8QKJ8"/>
<protein>
    <submittedName>
        <fullName evidence="2">Uncharacterized protein</fullName>
    </submittedName>
</protein>
<proteinExistence type="predicted"/>
<reference evidence="3" key="1">
    <citation type="journal article" date="2011" name="Science">
        <title>The plant cell wall-decomposing machinery underlies the functional diversity of forest fungi.</title>
        <authorList>
            <person name="Eastwood D.C."/>
            <person name="Floudas D."/>
            <person name="Binder M."/>
            <person name="Majcherczyk A."/>
            <person name="Schneider P."/>
            <person name="Aerts A."/>
            <person name="Asiegbu F.O."/>
            <person name="Baker S.E."/>
            <person name="Barry K."/>
            <person name="Bendiksby M."/>
            <person name="Blumentritt M."/>
            <person name="Coutinho P.M."/>
            <person name="Cullen D."/>
            <person name="de Vries R.P."/>
            <person name="Gathman A."/>
            <person name="Goodell B."/>
            <person name="Henrissat B."/>
            <person name="Ihrmark K."/>
            <person name="Kauserud H."/>
            <person name="Kohler A."/>
            <person name="LaButti K."/>
            <person name="Lapidus A."/>
            <person name="Lavin J.L."/>
            <person name="Lee Y.-H."/>
            <person name="Lindquist E."/>
            <person name="Lilly W."/>
            <person name="Lucas S."/>
            <person name="Morin E."/>
            <person name="Murat C."/>
            <person name="Oguiza J.A."/>
            <person name="Park J."/>
            <person name="Pisabarro A.G."/>
            <person name="Riley R."/>
            <person name="Rosling A."/>
            <person name="Salamov A."/>
            <person name="Schmidt O."/>
            <person name="Schmutz J."/>
            <person name="Skrede I."/>
            <person name="Stenlid J."/>
            <person name="Wiebenga A."/>
            <person name="Xie X."/>
            <person name="Kuees U."/>
            <person name="Hibbett D.S."/>
            <person name="Hoffmeister D."/>
            <person name="Hoegberg N."/>
            <person name="Martin F."/>
            <person name="Grigoriev I.V."/>
            <person name="Watkinson S.C."/>
        </authorList>
    </citation>
    <scope>NUCLEOTIDE SEQUENCE [LARGE SCALE GENOMIC DNA]</scope>
    <source>
        <strain evidence="3">strain S7.3</strain>
    </source>
</reference>
<dbReference type="HOGENOM" id="CLU_2032236_0_0_1"/>
<keyword evidence="3" id="KW-1185">Reference proteome</keyword>
<dbReference type="Proteomes" id="UP000008063">
    <property type="component" value="Unassembled WGS sequence"/>
</dbReference>
<dbReference type="EMBL" id="GL946216">
    <property type="protein sequence ID" value="EGN91172.1"/>
    <property type="molecule type" value="Genomic_DNA"/>
</dbReference>
<gene>
    <name evidence="2" type="ORF">SERLA73DRAFT_80977</name>
</gene>
<organism evidence="3">
    <name type="scientific">Serpula lacrymans var. lacrymans (strain S7.3)</name>
    <name type="common">Dry rot fungus</name>
    <dbReference type="NCBI Taxonomy" id="936435"/>
    <lineage>
        <taxon>Eukaryota</taxon>
        <taxon>Fungi</taxon>
        <taxon>Dikarya</taxon>
        <taxon>Basidiomycota</taxon>
        <taxon>Agaricomycotina</taxon>
        <taxon>Agaricomycetes</taxon>
        <taxon>Agaricomycetidae</taxon>
        <taxon>Boletales</taxon>
        <taxon>Coniophorineae</taxon>
        <taxon>Serpulaceae</taxon>
        <taxon>Serpula</taxon>
    </lineage>
</organism>
<evidence type="ECO:0000313" key="3">
    <source>
        <dbReference type="Proteomes" id="UP000008063"/>
    </source>
</evidence>
<feature type="non-terminal residue" evidence="2">
    <location>
        <position position="1"/>
    </location>
</feature>
<evidence type="ECO:0000313" key="2">
    <source>
        <dbReference type="EMBL" id="EGN91172.1"/>
    </source>
</evidence>
<dbReference type="InParanoid" id="F8QKJ8"/>